<accession>A0AAD3MCL0</accession>
<sequence length="99" mass="10371">MKRSQLMEYSSSPAPISPVPPLPAERRSPRPGVTSPLVLGGAGGKRTPEGAYLRDDIPDFVGSFRELTPLGHTHLLSSNHLAGLLCSPGPYQAAGVLGL</sequence>
<evidence type="ECO:0000256" key="1">
    <source>
        <dbReference type="SAM" id="MobiDB-lite"/>
    </source>
</evidence>
<evidence type="ECO:0000313" key="2">
    <source>
        <dbReference type="EMBL" id="GLD51281.1"/>
    </source>
</evidence>
<organism evidence="2 3">
    <name type="scientific">Lates japonicus</name>
    <name type="common">Japanese lates</name>
    <dbReference type="NCBI Taxonomy" id="270547"/>
    <lineage>
        <taxon>Eukaryota</taxon>
        <taxon>Metazoa</taxon>
        <taxon>Chordata</taxon>
        <taxon>Craniata</taxon>
        <taxon>Vertebrata</taxon>
        <taxon>Euteleostomi</taxon>
        <taxon>Actinopterygii</taxon>
        <taxon>Neopterygii</taxon>
        <taxon>Teleostei</taxon>
        <taxon>Neoteleostei</taxon>
        <taxon>Acanthomorphata</taxon>
        <taxon>Carangaria</taxon>
        <taxon>Carangaria incertae sedis</taxon>
        <taxon>Centropomidae</taxon>
        <taxon>Lates</taxon>
    </lineage>
</organism>
<keyword evidence="3" id="KW-1185">Reference proteome</keyword>
<gene>
    <name evidence="2" type="ORF">AKAME5_000436300</name>
</gene>
<protein>
    <submittedName>
        <fullName evidence="2">SH3-containing GRB2-like protein 3-interacting protein 1 isoform X1</fullName>
    </submittedName>
</protein>
<reference evidence="2" key="1">
    <citation type="submission" date="2022-08" db="EMBL/GenBank/DDBJ databases">
        <title>Genome sequencing of akame (Lates japonicus).</title>
        <authorList>
            <person name="Hashiguchi Y."/>
            <person name="Takahashi H."/>
        </authorList>
    </citation>
    <scope>NUCLEOTIDE SEQUENCE</scope>
    <source>
        <strain evidence="2">Kochi</strain>
    </source>
</reference>
<name>A0AAD3MCL0_LATJO</name>
<dbReference type="EMBL" id="BRZM01000010">
    <property type="protein sequence ID" value="GLD51281.1"/>
    <property type="molecule type" value="Genomic_DNA"/>
</dbReference>
<evidence type="ECO:0000313" key="3">
    <source>
        <dbReference type="Proteomes" id="UP001279410"/>
    </source>
</evidence>
<dbReference type="AlphaFoldDB" id="A0AAD3MCL0"/>
<dbReference type="Proteomes" id="UP001279410">
    <property type="component" value="Unassembled WGS sequence"/>
</dbReference>
<proteinExistence type="predicted"/>
<comment type="caution">
    <text evidence="2">The sequence shown here is derived from an EMBL/GenBank/DDBJ whole genome shotgun (WGS) entry which is preliminary data.</text>
</comment>
<feature type="region of interest" description="Disordered" evidence="1">
    <location>
        <begin position="1"/>
        <end position="50"/>
    </location>
</feature>